<dbReference type="InterPro" id="IPR011990">
    <property type="entry name" value="TPR-like_helical_dom_sf"/>
</dbReference>
<dbReference type="PANTHER" id="PTHR42878:SF7">
    <property type="entry name" value="SENSOR HISTIDINE KINASE GLRK"/>
    <property type="match status" value="1"/>
</dbReference>
<evidence type="ECO:0000313" key="10">
    <source>
        <dbReference type="EMBL" id="MBE6269568.1"/>
    </source>
</evidence>
<protein>
    <recommendedName>
        <fullName evidence="2">histidine kinase</fullName>
        <ecNumber evidence="2">2.7.13.3</ecNumber>
    </recommendedName>
</protein>
<dbReference type="GO" id="GO:0000156">
    <property type="term" value="F:phosphorelay response regulator activity"/>
    <property type="evidence" value="ECO:0007669"/>
    <property type="project" value="TreeGrafter"/>
</dbReference>
<gene>
    <name evidence="10" type="ORF">E7101_01275</name>
</gene>
<dbReference type="InterPro" id="IPR003594">
    <property type="entry name" value="HATPase_dom"/>
</dbReference>
<evidence type="ECO:0000256" key="5">
    <source>
        <dbReference type="ARBA" id="ARBA00022777"/>
    </source>
</evidence>
<comment type="catalytic activity">
    <reaction evidence="1">
        <text>ATP + protein L-histidine = ADP + protein N-phospho-L-histidine.</text>
        <dbReference type="EC" id="2.7.13.3"/>
    </reaction>
</comment>
<dbReference type="InterPro" id="IPR005467">
    <property type="entry name" value="His_kinase_dom"/>
</dbReference>
<dbReference type="PROSITE" id="PS51257">
    <property type="entry name" value="PROKAR_LIPOPROTEIN"/>
    <property type="match status" value="1"/>
</dbReference>
<feature type="domain" description="Histidine kinase" evidence="9">
    <location>
        <begin position="447"/>
        <end position="667"/>
    </location>
</feature>
<feature type="transmembrane region" description="Helical" evidence="8">
    <location>
        <begin position="837"/>
        <end position="858"/>
    </location>
</feature>
<dbReference type="Pfam" id="PF17139">
    <property type="entry name" value="DUF5112"/>
    <property type="match status" value="1"/>
</dbReference>
<sequence length="1073" mass="124254">MKYQLLILITIFFSACSRPDRQAVDKLNSQSYAYHYRNIDSTEAIARRAYDQASSYPAGRAEALNHMAFVNIVRMRYNDAEQQLNEVIEITDNQLQHLVAYVQQMRLCQRRSNNRAFHEYREMADRTIRRINEERHQLTERDERLMLYAETEYAIVNSTYYYYVGLEQQSIDALHAIDPEVIQRDTAQYLNYLYNIGAGGIITQGSQQEINQEEFDKLMRCFLTARKGDYPYFAANALEALSEHLMDPYYRRQLIDDNLPAFKFINPLGVDEEVLPSFLAENALNIFERYGDVYQIAGAYRTLASCSRQIGDYRSALFNLEQALSDSIINQAPDLVASIREQLSVAYAAIDDKQQSDENRNMYLDLQETTRQDRQLEARAYQYERQLTQLNLMLILVVAAIILLLFSLWLFNYLNKKKTHTDEPDNLLEQKNEQLAAQLLQVENNERRNLEQRAKVSLVCNTTPFIDRIIHEVSRLETDSSNREERLTYIRELINQINSYNDVLTYWIQLRQGELSLHIESFPLQPLFDVLLKGRTSFQMKGVELHVEPTEAVVKADRVLTLFMLNTLADNARKFTDREGRVNVSAAQTDDYVEIVVEDTGAGMTQEQLDHLFDHKIVEGHGFGLLNCKGIIEKYRKISQIFSVCQIGATSSLGKGSRLFFRLPKGVFRGVRCLLLGVGLFVATLASATPQHPSPNTQHPSPIDALGMASIYSDSAYFSNINGDYERTLRFADTCRYYLNLHYQQQVPHGRYLMRRMGNPSLMPPEIKWFHDSVKTNYHIILDIRNESAVAALALHEWQLYSYNNRIYTQLFKEMSADNTLGDYCRNMQQSQTNKTIAIILLILLLISIVPAYYLLYYRHRLYDRFVREQQRITDLELLDDELRRAELEDSNLHVSNAVLDNCLSALKHETMYYPSRIQQLLDTGDMESLGEVTTFYRELYGVLSQQALRQTERTRLHLKPLHHQILGDETLVRYLFDILRKQAGAKLQPEYAPRDGGYIEVRVPMPQLKLTESQAANLFTPSKDHLPYLLCRQIVRELGEATNRRGCGIYATIQDNTTNMIITLPSVWKTSK</sequence>
<keyword evidence="6" id="KW-0067">ATP-binding</keyword>
<keyword evidence="3" id="KW-0808">Transferase</keyword>
<dbReference type="Gene3D" id="1.25.40.10">
    <property type="entry name" value="Tetratricopeptide repeat domain"/>
    <property type="match status" value="1"/>
</dbReference>
<dbReference type="GO" id="GO:0005524">
    <property type="term" value="F:ATP binding"/>
    <property type="evidence" value="ECO:0007669"/>
    <property type="project" value="UniProtKB-KW"/>
</dbReference>
<comment type="caution">
    <text evidence="10">The sequence shown here is derived from an EMBL/GenBank/DDBJ whole genome shotgun (WGS) entry which is preliminary data.</text>
</comment>
<evidence type="ECO:0000256" key="6">
    <source>
        <dbReference type="ARBA" id="ARBA00022840"/>
    </source>
</evidence>
<dbReference type="EC" id="2.7.13.3" evidence="2"/>
<dbReference type="InterPro" id="IPR033405">
    <property type="entry name" value="DUF5112"/>
</dbReference>
<name>A0A9D5S6B4_XYLRU</name>
<dbReference type="EMBL" id="SUYC01000001">
    <property type="protein sequence ID" value="MBE6269568.1"/>
    <property type="molecule type" value="Genomic_DNA"/>
</dbReference>
<evidence type="ECO:0000256" key="3">
    <source>
        <dbReference type="ARBA" id="ARBA00022679"/>
    </source>
</evidence>
<keyword evidence="5" id="KW-0418">Kinase</keyword>
<dbReference type="GO" id="GO:0030295">
    <property type="term" value="F:protein kinase activator activity"/>
    <property type="evidence" value="ECO:0007669"/>
    <property type="project" value="TreeGrafter"/>
</dbReference>
<dbReference type="GO" id="GO:0007234">
    <property type="term" value="P:osmosensory signaling via phosphorelay pathway"/>
    <property type="evidence" value="ECO:0007669"/>
    <property type="project" value="TreeGrafter"/>
</dbReference>
<evidence type="ECO:0000256" key="1">
    <source>
        <dbReference type="ARBA" id="ARBA00000085"/>
    </source>
</evidence>
<dbReference type="InterPro" id="IPR050351">
    <property type="entry name" value="BphY/WalK/GraS-like"/>
</dbReference>
<dbReference type="Pfam" id="PF02518">
    <property type="entry name" value="HATPase_c"/>
    <property type="match status" value="1"/>
</dbReference>
<feature type="transmembrane region" description="Helical" evidence="8">
    <location>
        <begin position="392"/>
        <end position="411"/>
    </location>
</feature>
<evidence type="ECO:0000256" key="7">
    <source>
        <dbReference type="ARBA" id="ARBA00023012"/>
    </source>
</evidence>
<dbReference type="AlphaFoldDB" id="A0A9D5S6B4"/>
<dbReference type="InterPro" id="IPR036890">
    <property type="entry name" value="HATPase_C_sf"/>
</dbReference>
<keyword evidence="7" id="KW-0902">Two-component regulatory system</keyword>
<keyword evidence="8" id="KW-0812">Transmembrane</keyword>
<evidence type="ECO:0000256" key="8">
    <source>
        <dbReference type="SAM" id="Phobius"/>
    </source>
</evidence>
<dbReference type="PROSITE" id="PS50109">
    <property type="entry name" value="HIS_KIN"/>
    <property type="match status" value="1"/>
</dbReference>
<evidence type="ECO:0000259" key="9">
    <source>
        <dbReference type="PROSITE" id="PS50109"/>
    </source>
</evidence>
<keyword evidence="8" id="KW-1133">Transmembrane helix</keyword>
<keyword evidence="8" id="KW-0472">Membrane</keyword>
<dbReference type="Gene3D" id="3.30.565.10">
    <property type="entry name" value="Histidine kinase-like ATPase, C-terminal domain"/>
    <property type="match status" value="1"/>
</dbReference>
<dbReference type="SMART" id="SM00387">
    <property type="entry name" value="HATPase_c"/>
    <property type="match status" value="1"/>
</dbReference>
<reference evidence="10" key="1">
    <citation type="submission" date="2019-04" db="EMBL/GenBank/DDBJ databases">
        <title>Evolution of Biomass-Degrading Anaerobic Consortia Revealed by Metagenomics.</title>
        <authorList>
            <person name="Peng X."/>
        </authorList>
    </citation>
    <scope>NUCLEOTIDE SEQUENCE</scope>
    <source>
        <strain evidence="10">SIG140</strain>
    </source>
</reference>
<dbReference type="Proteomes" id="UP000806522">
    <property type="component" value="Unassembled WGS sequence"/>
</dbReference>
<proteinExistence type="predicted"/>
<evidence type="ECO:0000256" key="2">
    <source>
        <dbReference type="ARBA" id="ARBA00012438"/>
    </source>
</evidence>
<dbReference type="GO" id="GO:0004673">
    <property type="term" value="F:protein histidine kinase activity"/>
    <property type="evidence" value="ECO:0007669"/>
    <property type="project" value="UniProtKB-EC"/>
</dbReference>
<evidence type="ECO:0000313" key="11">
    <source>
        <dbReference type="Proteomes" id="UP000806522"/>
    </source>
</evidence>
<dbReference type="SUPFAM" id="SSF55874">
    <property type="entry name" value="ATPase domain of HSP90 chaperone/DNA topoisomerase II/histidine kinase"/>
    <property type="match status" value="1"/>
</dbReference>
<evidence type="ECO:0000256" key="4">
    <source>
        <dbReference type="ARBA" id="ARBA00022741"/>
    </source>
</evidence>
<dbReference type="PANTHER" id="PTHR42878">
    <property type="entry name" value="TWO-COMPONENT HISTIDINE KINASE"/>
    <property type="match status" value="1"/>
</dbReference>
<organism evidence="10 11">
    <name type="scientific">Xylanibacter ruminicola</name>
    <name type="common">Prevotella ruminicola</name>
    <dbReference type="NCBI Taxonomy" id="839"/>
    <lineage>
        <taxon>Bacteria</taxon>
        <taxon>Pseudomonadati</taxon>
        <taxon>Bacteroidota</taxon>
        <taxon>Bacteroidia</taxon>
        <taxon>Bacteroidales</taxon>
        <taxon>Prevotellaceae</taxon>
        <taxon>Xylanibacter</taxon>
    </lineage>
</organism>
<keyword evidence="4" id="KW-0547">Nucleotide-binding</keyword>
<dbReference type="Pfam" id="PF17140">
    <property type="entry name" value="DUF5113"/>
    <property type="match status" value="2"/>
</dbReference>
<dbReference type="InterPro" id="IPR033406">
    <property type="entry name" value="DUF5113"/>
</dbReference>
<accession>A0A9D5S6B4</accession>